<keyword evidence="2" id="KW-1185">Reference proteome</keyword>
<accession>A0A540V8I7</accession>
<gene>
    <name evidence="1" type="ORF">FKZ61_23035</name>
</gene>
<name>A0A540V8I7_9CHLR</name>
<dbReference type="EMBL" id="VIGC01000053">
    <property type="protein sequence ID" value="TQE93079.1"/>
    <property type="molecule type" value="Genomic_DNA"/>
</dbReference>
<sequence>MTVEVDEAALQKALARLGWRVYATNAPAGLLSLQQAVLAYREQYVIERGMGRLKGRPLSLTPMYLQRDDRVTGLIRLLAIGLRVLTLLEFVVRRNLAATGEKLAGLYAGNPTRATARPTAERLLEAFREITLTVIQEPHRIHRYLTPLSEVQQRILALLDFSTEIYARLCADSAKPS</sequence>
<dbReference type="InParanoid" id="A0A540V8I7"/>
<protein>
    <submittedName>
        <fullName evidence="1">Transposase</fullName>
    </submittedName>
</protein>
<organism evidence="1 2">
    <name type="scientific">Litorilinea aerophila</name>
    <dbReference type="NCBI Taxonomy" id="1204385"/>
    <lineage>
        <taxon>Bacteria</taxon>
        <taxon>Bacillati</taxon>
        <taxon>Chloroflexota</taxon>
        <taxon>Caldilineae</taxon>
        <taxon>Caldilineales</taxon>
        <taxon>Caldilineaceae</taxon>
        <taxon>Litorilinea</taxon>
    </lineage>
</organism>
<comment type="caution">
    <text evidence="1">The sequence shown here is derived from an EMBL/GenBank/DDBJ whole genome shotgun (WGS) entry which is preliminary data.</text>
</comment>
<proteinExistence type="predicted"/>
<evidence type="ECO:0000313" key="2">
    <source>
        <dbReference type="Proteomes" id="UP000317371"/>
    </source>
</evidence>
<dbReference type="Proteomes" id="UP000317371">
    <property type="component" value="Unassembled WGS sequence"/>
</dbReference>
<evidence type="ECO:0000313" key="1">
    <source>
        <dbReference type="EMBL" id="TQE93079.1"/>
    </source>
</evidence>
<dbReference type="OrthoDB" id="148767at2"/>
<reference evidence="1 2" key="1">
    <citation type="submission" date="2019-06" db="EMBL/GenBank/DDBJ databases">
        <title>Genome sequence of Litorilinea aerophila BAA-2444.</title>
        <authorList>
            <person name="Maclea K.S."/>
            <person name="Maurais E.G."/>
            <person name="Iannazzi L.C."/>
        </authorList>
    </citation>
    <scope>NUCLEOTIDE SEQUENCE [LARGE SCALE GENOMIC DNA]</scope>
    <source>
        <strain evidence="1 2">ATCC BAA-2444</strain>
    </source>
</reference>
<dbReference type="AlphaFoldDB" id="A0A540V8I7"/>